<dbReference type="Proteomes" id="UP000813427">
    <property type="component" value="Unassembled WGS sequence"/>
</dbReference>
<feature type="compositionally biased region" description="Polar residues" evidence="1">
    <location>
        <begin position="975"/>
        <end position="991"/>
    </location>
</feature>
<feature type="region of interest" description="Disordered" evidence="1">
    <location>
        <begin position="1399"/>
        <end position="1429"/>
    </location>
</feature>
<feature type="compositionally biased region" description="Polar residues" evidence="1">
    <location>
        <begin position="151"/>
        <end position="162"/>
    </location>
</feature>
<feature type="compositionally biased region" description="Polar residues" evidence="1">
    <location>
        <begin position="841"/>
        <end position="857"/>
    </location>
</feature>
<evidence type="ECO:0008006" key="4">
    <source>
        <dbReference type="Google" id="ProtNLM"/>
    </source>
</evidence>
<keyword evidence="3" id="KW-1185">Reference proteome</keyword>
<dbReference type="SUPFAM" id="SSF53335">
    <property type="entry name" value="S-adenosyl-L-methionine-dependent methyltransferases"/>
    <property type="match status" value="1"/>
</dbReference>
<feature type="compositionally biased region" description="Polar residues" evidence="1">
    <location>
        <begin position="715"/>
        <end position="735"/>
    </location>
</feature>
<sequence length="1497" mass="162734">MESYRLGSGLPARPSEPSRIRRPAPAPTPGYGSGSGSGSELGVSSNAPKPLNRPGRREEIPRSLPKPSSISRPAVRIPQPSTTRRPSIPQPVIRPALNHQAQSWGSSSTSTSTKLASNHRGGGSGSSSSAQSMDNTRPSPNPNVLRRKKSSLSGDVTTARNGSSRTNSSSVSSQHKRQGSLDPAFGFHLDRELTSSPAEIQVAEVVEVKKPSKSPVIYPELDRYRNVRRPSDSSDHRIEVPFRLATHDLPPPTPASLLFSGTSGSPSTRFSESPGPWSYSRDTTPTSIASQSPGLLAPLRSNQNKNRLQSPVLNRPPVTRRAAGSFPNEYDVITVDPHGLAAVRESLTSSSSNSTVREATIKKKTKNLPPPPPSPPPRKSSQSFREETSSPKSVRKVSRPVLRSPSPDRSAQTSASPRAVPPSRPSRDGTPDMQSQLFNPMPVIHSNLSTQSLPTERRGSESAASGALSPPKPQYTHGGRTASTSQLPIKGEVYSQPAIKLSAEPKKVKAPEPPRMIRTPSPNVSSSSFSRFAFFGRKKNTNVVQPEKSEKDKKLIRKGPAAGTGHEGYGRLGAAKRRSGSISNVTRNSPNPSSQEPRSSNDSFLTDRVNPVVIAGGEIIENRNASSEMSRSASSQSLANDESKLGSVQPPTQQKSRNTLWPSPMSRTPHPAFGSRRPSESSDSEGPTMKSTLAFRRSVQRLRSSPDDPLKLPQPINTSGYASSPMTSFDTSVMSDESHFDLQREMSYEAKPSHPAPKKLVKRSRSPRKWNLFGRSTQTQQSSKQGEKVSATVKVVEKKPLAFYTMMDSSEQEDSEPMDIQDVLRFAEVYGKSPSVGGTPELSQGTPEMRSSTNSPAQPAEPAQVRRRESIEIKIKPRLPAPQKTTGLKKLTLQPTLQLPSTGTSVGRRSRLPQVGRIPKVVSNRTEHVSPMSFSRPFRPSMQLAPETLEVFDPEPITKDPEPSRPTTPVPDLTTDGSTADSTNNLSSRDSNPLALGRGDKEFLAFSPRKDSEGTIGTSSSSCSGILAFSGSTAVIPQPYDPPVEDEVWDEYDDLLEDDAAKPLPSATSSRGTPFHLETYESKLASKEKPLESPTIVFDKKAIRQSKATTISSTCSADMTERLRAAFQPHPSPTTPFPVSDLISSQEDRDANTETPAVGEVSRRSSRSSRKTRRSDASSSSEDGSPLAQVNLRVGSMTVSKWLTFGHVLFSDVRHELVPVEGSLKRHSILVIDGLGNDDWSFYAAETYPAATFFNLSPRAPLPEELKSSSSSFPLSPPNHHQIQYVSHLDKFPFAPQSFTAVVYRFPVAAPEAYYRSILTEARRVLKPGGFIELSILDVDLNNMGNRGRRTVRRLKERINEKTPDTSLGSTADLIVRLLGKVGFTTIKAARVGVPVASSVTRSDSKGKAPVEKKKDQPSLSEMMSDNSPLADEGITKMVSRVGRWWYTRCYENAAENPSGKSIWSDKSLLSESEELGTSLKLMVCCARAPLERITSV</sequence>
<evidence type="ECO:0000313" key="2">
    <source>
        <dbReference type="EMBL" id="KAH7242360.1"/>
    </source>
</evidence>
<dbReference type="EMBL" id="JAGPXF010000005">
    <property type="protein sequence ID" value="KAH7242360.1"/>
    <property type="molecule type" value="Genomic_DNA"/>
</dbReference>
<feature type="region of interest" description="Disordered" evidence="1">
    <location>
        <begin position="620"/>
        <end position="737"/>
    </location>
</feature>
<feature type="compositionally biased region" description="Low complexity" evidence="1">
    <location>
        <begin position="346"/>
        <end position="355"/>
    </location>
</feature>
<feature type="compositionally biased region" description="Polar residues" evidence="1">
    <location>
        <begin position="1418"/>
        <end position="1428"/>
    </location>
</feature>
<proteinExistence type="predicted"/>
<name>A0A8K0RTN7_9HYPO</name>
<comment type="caution">
    <text evidence="2">The sequence shown here is derived from an EMBL/GenBank/DDBJ whole genome shotgun (WGS) entry which is preliminary data.</text>
</comment>
<protein>
    <recommendedName>
        <fullName evidence="4">Methyltransferase type 11 domain-containing protein</fullName>
    </recommendedName>
</protein>
<dbReference type="InterPro" id="IPR029063">
    <property type="entry name" value="SAM-dependent_MTases_sf"/>
</dbReference>
<feature type="compositionally biased region" description="Basic and acidic residues" evidence="1">
    <location>
        <begin position="1403"/>
        <end position="1417"/>
    </location>
</feature>
<feature type="compositionally biased region" description="Basic residues" evidence="1">
    <location>
        <begin position="1164"/>
        <end position="1173"/>
    </location>
</feature>
<feature type="region of interest" description="Disordered" evidence="1">
    <location>
        <begin position="540"/>
        <end position="607"/>
    </location>
</feature>
<feature type="compositionally biased region" description="Low complexity" evidence="1">
    <location>
        <begin position="163"/>
        <end position="173"/>
    </location>
</feature>
<organism evidence="2 3">
    <name type="scientific">Fusarium tricinctum</name>
    <dbReference type="NCBI Taxonomy" id="61284"/>
    <lineage>
        <taxon>Eukaryota</taxon>
        <taxon>Fungi</taxon>
        <taxon>Dikarya</taxon>
        <taxon>Ascomycota</taxon>
        <taxon>Pezizomycotina</taxon>
        <taxon>Sordariomycetes</taxon>
        <taxon>Hypocreomycetidae</taxon>
        <taxon>Hypocreales</taxon>
        <taxon>Nectriaceae</taxon>
        <taxon>Fusarium</taxon>
        <taxon>Fusarium tricinctum species complex</taxon>
    </lineage>
</organism>
<feature type="compositionally biased region" description="Polar residues" evidence="1">
    <location>
        <begin position="280"/>
        <end position="293"/>
    </location>
</feature>
<feature type="region of interest" description="Disordered" evidence="1">
    <location>
        <begin position="1127"/>
        <end position="1186"/>
    </location>
</feature>
<feature type="compositionally biased region" description="Pro residues" evidence="1">
    <location>
        <begin position="368"/>
        <end position="378"/>
    </location>
</feature>
<evidence type="ECO:0000256" key="1">
    <source>
        <dbReference type="SAM" id="MobiDB-lite"/>
    </source>
</evidence>
<feature type="compositionally biased region" description="Basic and acidic residues" evidence="1">
    <location>
        <begin position="503"/>
        <end position="512"/>
    </location>
</feature>
<feature type="compositionally biased region" description="Low complexity" evidence="1">
    <location>
        <begin position="622"/>
        <end position="637"/>
    </location>
</feature>
<feature type="region of interest" description="Disordered" evidence="1">
    <location>
        <begin position="259"/>
        <end position="323"/>
    </location>
</feature>
<dbReference type="CDD" id="cd02440">
    <property type="entry name" value="AdoMet_MTases"/>
    <property type="match status" value="1"/>
</dbReference>
<feature type="compositionally biased region" description="Polar residues" evidence="1">
    <location>
        <begin position="580"/>
        <end position="604"/>
    </location>
</feature>
<gene>
    <name evidence="2" type="ORF">BKA59DRAFT_227039</name>
</gene>
<accession>A0A8K0RTN7</accession>
<dbReference type="OrthoDB" id="5382952at2759"/>
<evidence type="ECO:0000313" key="3">
    <source>
        <dbReference type="Proteomes" id="UP000813427"/>
    </source>
</evidence>
<reference evidence="2" key="1">
    <citation type="journal article" date="2021" name="Nat. Commun.">
        <title>Genetic determinants of endophytism in the Arabidopsis root mycobiome.</title>
        <authorList>
            <person name="Mesny F."/>
            <person name="Miyauchi S."/>
            <person name="Thiergart T."/>
            <person name="Pickel B."/>
            <person name="Atanasova L."/>
            <person name="Karlsson M."/>
            <person name="Huettel B."/>
            <person name="Barry K.W."/>
            <person name="Haridas S."/>
            <person name="Chen C."/>
            <person name="Bauer D."/>
            <person name="Andreopoulos W."/>
            <person name="Pangilinan J."/>
            <person name="LaButti K."/>
            <person name="Riley R."/>
            <person name="Lipzen A."/>
            <person name="Clum A."/>
            <person name="Drula E."/>
            <person name="Henrissat B."/>
            <person name="Kohler A."/>
            <person name="Grigoriev I.V."/>
            <person name="Martin F.M."/>
            <person name="Hacquard S."/>
        </authorList>
    </citation>
    <scope>NUCLEOTIDE SEQUENCE</scope>
    <source>
        <strain evidence="2">MPI-SDFR-AT-0068</strain>
    </source>
</reference>
<feature type="region of interest" description="Disordered" evidence="1">
    <location>
        <begin position="345"/>
        <end position="527"/>
    </location>
</feature>
<feature type="region of interest" description="Disordered" evidence="1">
    <location>
        <begin position="1"/>
        <end position="187"/>
    </location>
</feature>
<feature type="compositionally biased region" description="Polar residues" evidence="1">
    <location>
        <begin position="300"/>
        <end position="312"/>
    </location>
</feature>
<dbReference type="Gene3D" id="3.40.50.150">
    <property type="entry name" value="Vaccinia Virus protein VP39"/>
    <property type="match status" value="1"/>
</dbReference>
<feature type="region of interest" description="Disordered" evidence="1">
    <location>
        <begin position="831"/>
        <end position="874"/>
    </location>
</feature>
<feature type="compositionally biased region" description="Polar residues" evidence="1">
    <location>
        <begin position="259"/>
        <end position="271"/>
    </location>
</feature>
<feature type="compositionally biased region" description="Polar residues" evidence="1">
    <location>
        <begin position="649"/>
        <end position="661"/>
    </location>
</feature>
<feature type="compositionally biased region" description="Basic and acidic residues" evidence="1">
    <location>
        <begin position="864"/>
        <end position="874"/>
    </location>
</feature>
<feature type="region of interest" description="Disordered" evidence="1">
    <location>
        <begin position="953"/>
        <end position="1000"/>
    </location>
</feature>